<dbReference type="PATRIC" id="fig|698955.3.peg.129"/>
<organism evidence="1 2">
    <name type="scientific">Gardnerella vaginalis 55152</name>
    <dbReference type="NCBI Taxonomy" id="698955"/>
    <lineage>
        <taxon>Bacteria</taxon>
        <taxon>Bacillati</taxon>
        <taxon>Actinomycetota</taxon>
        <taxon>Actinomycetes</taxon>
        <taxon>Bifidobacteriales</taxon>
        <taxon>Bifidobacteriaceae</taxon>
        <taxon>Gardnerella</taxon>
    </lineage>
</organism>
<reference evidence="1 2" key="1">
    <citation type="journal article" date="2012" name="J. Bacteriol.">
        <title>Comparative Genomic Analyses of 17 Clinical Isolates of Gardnerella vaginalis Provide Evidence of Multiple Genetically Isolated Clades Consistent with Subspeciation into Genovars.</title>
        <authorList>
            <person name="Ahmed A."/>
            <person name="Earl J."/>
            <person name="Retchless A."/>
            <person name="Hillier S."/>
            <person name="Rabe L."/>
            <person name="Cherpes T."/>
            <person name="Powell E."/>
            <person name="Janto B."/>
            <person name="Eutsey R."/>
            <person name="Hiller N.L."/>
            <person name="Boissy R."/>
            <person name="Dahlgreen M."/>
            <person name="Hall B."/>
            <person name="Costerton J."/>
            <person name="Post J.C."/>
            <person name="Hu F."/>
            <person name="Ehrlich G."/>
        </authorList>
    </citation>
    <scope>NUCLEOTIDE SEQUENCE [LARGE SCALE GENOMIC DNA]</scope>
    <source>
        <strain evidence="1 2">55152</strain>
    </source>
</reference>
<protein>
    <submittedName>
        <fullName evidence="1">Uncharacterized protein</fullName>
    </submittedName>
</protein>
<dbReference type="EMBL" id="ADEQ01000002">
    <property type="protein sequence ID" value="EIK81336.1"/>
    <property type="molecule type" value="Genomic_DNA"/>
</dbReference>
<dbReference type="RefSeq" id="WP_004120311.1">
    <property type="nucleotide sequence ID" value="NZ_ADEQ01000002.1"/>
</dbReference>
<dbReference type="Proteomes" id="UP000005936">
    <property type="component" value="Unassembled WGS sequence"/>
</dbReference>
<name>I4LWJ6_GARVA</name>
<proteinExistence type="predicted"/>
<evidence type="ECO:0000313" key="2">
    <source>
        <dbReference type="Proteomes" id="UP000005936"/>
    </source>
</evidence>
<dbReference type="AlphaFoldDB" id="I4LWJ6"/>
<comment type="caution">
    <text evidence="1">The sequence shown here is derived from an EMBL/GenBank/DDBJ whole genome shotgun (WGS) entry which is preliminary data.</text>
</comment>
<accession>I4LWJ6</accession>
<sequence>MILALVVFIAPFNLTKSQAFQQPNRHSTLPVLVVLGIVQQKYMTYSKHVHHNYYCAQNIKHYGTTKSCGRKPLK</sequence>
<gene>
    <name evidence="1" type="ORF">CGSMWGv55152_00675</name>
</gene>
<evidence type="ECO:0000313" key="1">
    <source>
        <dbReference type="EMBL" id="EIK81336.1"/>
    </source>
</evidence>